<proteinExistence type="predicted"/>
<dbReference type="Proteomes" id="UP001501116">
    <property type="component" value="Unassembled WGS sequence"/>
</dbReference>
<name>A0ABP5C4Z2_9PSEU</name>
<accession>A0ABP5C4Z2</accession>
<dbReference type="EMBL" id="BAAANN010000009">
    <property type="protein sequence ID" value="GAA1956249.1"/>
    <property type="molecule type" value="Genomic_DNA"/>
</dbReference>
<keyword evidence="3" id="KW-1185">Reference proteome</keyword>
<evidence type="ECO:0000256" key="1">
    <source>
        <dbReference type="SAM" id="MobiDB-lite"/>
    </source>
</evidence>
<organism evidence="2 3">
    <name type="scientific">Amycolatopsis minnesotensis</name>
    <dbReference type="NCBI Taxonomy" id="337894"/>
    <lineage>
        <taxon>Bacteria</taxon>
        <taxon>Bacillati</taxon>
        <taxon>Actinomycetota</taxon>
        <taxon>Actinomycetes</taxon>
        <taxon>Pseudonocardiales</taxon>
        <taxon>Pseudonocardiaceae</taxon>
        <taxon>Amycolatopsis</taxon>
    </lineage>
</organism>
<evidence type="ECO:0000313" key="2">
    <source>
        <dbReference type="EMBL" id="GAA1956249.1"/>
    </source>
</evidence>
<comment type="caution">
    <text evidence="2">The sequence shown here is derived from an EMBL/GenBank/DDBJ whole genome shotgun (WGS) entry which is preliminary data.</text>
</comment>
<gene>
    <name evidence="2" type="ORF">GCM10009754_27650</name>
</gene>
<protein>
    <submittedName>
        <fullName evidence="2">Uncharacterized protein</fullName>
    </submittedName>
</protein>
<sequence length="119" mass="12164">MSSPAPARNSAALNAATGMPGVPHAPRSRMVGVGMSTELMVSSPDVMACDYQSDITFIRARRAPGVAGPGIRLVAGRIPEGVQPFASACSRSAAPLNTSWSTGPGTPGVLPLLVYCQNV</sequence>
<feature type="compositionally biased region" description="Low complexity" evidence="1">
    <location>
        <begin position="1"/>
        <end position="16"/>
    </location>
</feature>
<reference evidence="3" key="1">
    <citation type="journal article" date="2019" name="Int. J. Syst. Evol. Microbiol.">
        <title>The Global Catalogue of Microorganisms (GCM) 10K type strain sequencing project: providing services to taxonomists for standard genome sequencing and annotation.</title>
        <authorList>
            <consortium name="The Broad Institute Genomics Platform"/>
            <consortium name="The Broad Institute Genome Sequencing Center for Infectious Disease"/>
            <person name="Wu L."/>
            <person name="Ma J."/>
        </authorList>
    </citation>
    <scope>NUCLEOTIDE SEQUENCE [LARGE SCALE GENOMIC DNA]</scope>
    <source>
        <strain evidence="3">JCM 14545</strain>
    </source>
</reference>
<feature type="region of interest" description="Disordered" evidence="1">
    <location>
        <begin position="1"/>
        <end position="29"/>
    </location>
</feature>
<evidence type="ECO:0000313" key="3">
    <source>
        <dbReference type="Proteomes" id="UP001501116"/>
    </source>
</evidence>